<evidence type="ECO:0000259" key="4">
    <source>
        <dbReference type="Pfam" id="PF07992"/>
    </source>
</evidence>
<reference evidence="5 6" key="1">
    <citation type="journal article" date="2017" name="Genome Med.">
        <title>A novel Ruminococcus gnavus clade enriched in inflammatory bowel disease patients.</title>
        <authorList>
            <person name="Hall A.B."/>
            <person name="Yassour M."/>
            <person name="Sauk J."/>
            <person name="Garner A."/>
            <person name="Jiang X."/>
            <person name="Arthur T."/>
            <person name="Lagoudas G.K."/>
            <person name="Vatanen T."/>
            <person name="Fornelos N."/>
            <person name="Wilson R."/>
            <person name="Bertha M."/>
            <person name="Cohen M."/>
            <person name="Garber J."/>
            <person name="Khalili H."/>
            <person name="Gevers D."/>
            <person name="Ananthakrishnan A.N."/>
            <person name="Kugathasan S."/>
            <person name="Lander E.S."/>
            <person name="Blainey P."/>
            <person name="Vlamakis H."/>
            <person name="Xavier R.J."/>
            <person name="Huttenhower C."/>
        </authorList>
    </citation>
    <scope>NUCLEOTIDE SEQUENCE [LARGE SCALE GENOMIC DNA]</scope>
    <source>
        <strain evidence="5 6">RJX1118</strain>
    </source>
</reference>
<protein>
    <submittedName>
        <fullName evidence="5">Pyridine nucleotide-disulfide oxidoreductase</fullName>
    </submittedName>
</protein>
<name>A0A2N5NJ94_MEDGN</name>
<comment type="cofactor">
    <cofactor evidence="1">
        <name>FAD</name>
        <dbReference type="ChEBI" id="CHEBI:57692"/>
    </cofactor>
</comment>
<keyword evidence="3" id="KW-0274">FAD</keyword>
<dbReference type="GO" id="GO:0016491">
    <property type="term" value="F:oxidoreductase activity"/>
    <property type="evidence" value="ECO:0007669"/>
    <property type="project" value="InterPro"/>
</dbReference>
<accession>A0A2N5NJ94</accession>
<evidence type="ECO:0000256" key="2">
    <source>
        <dbReference type="ARBA" id="ARBA00022630"/>
    </source>
</evidence>
<dbReference type="PANTHER" id="PTHR43429:SF3">
    <property type="entry name" value="NITRITE REDUCTASE [NAD(P)H]"/>
    <property type="match status" value="1"/>
</dbReference>
<dbReference type="EMBL" id="NIHM01000007">
    <property type="protein sequence ID" value="PLT55921.1"/>
    <property type="molecule type" value="Genomic_DNA"/>
</dbReference>
<dbReference type="PANTHER" id="PTHR43429">
    <property type="entry name" value="PYRIDINE NUCLEOTIDE-DISULFIDE OXIDOREDUCTASE DOMAIN-CONTAINING"/>
    <property type="match status" value="1"/>
</dbReference>
<dbReference type="Gene3D" id="3.50.50.60">
    <property type="entry name" value="FAD/NAD(P)-binding domain"/>
    <property type="match status" value="2"/>
</dbReference>
<dbReference type="InterPro" id="IPR023753">
    <property type="entry name" value="FAD/NAD-binding_dom"/>
</dbReference>
<dbReference type="AlphaFoldDB" id="A0A2N5NJ94"/>
<dbReference type="InterPro" id="IPR016156">
    <property type="entry name" value="FAD/NAD-linked_Rdtase_dimer_sf"/>
</dbReference>
<dbReference type="Gene3D" id="3.30.390.30">
    <property type="match status" value="1"/>
</dbReference>
<evidence type="ECO:0000256" key="1">
    <source>
        <dbReference type="ARBA" id="ARBA00001974"/>
    </source>
</evidence>
<organism evidence="5 6">
    <name type="scientific">Mediterraneibacter gnavus</name>
    <name type="common">Ruminococcus gnavus</name>
    <dbReference type="NCBI Taxonomy" id="33038"/>
    <lineage>
        <taxon>Bacteria</taxon>
        <taxon>Bacillati</taxon>
        <taxon>Bacillota</taxon>
        <taxon>Clostridia</taxon>
        <taxon>Lachnospirales</taxon>
        <taxon>Lachnospiraceae</taxon>
        <taxon>Mediterraneibacter</taxon>
    </lineage>
</organism>
<feature type="domain" description="FAD/NAD(P)-binding" evidence="4">
    <location>
        <begin position="3"/>
        <end position="290"/>
    </location>
</feature>
<sequence length="409" mass="45496">MMHVIIGVGAAGITAAKTIRSQQPDASITMISTDEHVHSRCMLHRYLSHERQEDTLSFVEPDFFETNKIEWIKGVSVKTVDVKNQQVLLDNDTSCHYDKLLITTGANSFIPPVGQFREANNVFGLRHLSDAQAIRPLADQAEQILIVGSGLVGMDAAYAFLEQGKEVTVVEMADRILPIQLNETAGTAYRKLFEEHGCRFLLGKKASETHMNSNGSIDYVLLDDGTRVDCDLVIVAAGVRPAVECVLDTSIEVDRFIKVSDTMETNCKDIYAAGDVTGLSGIWPNAMKQGQVAAMNMCGIKTLYEDRYAMKNTMNFYGLVTLSLGRGTEEEGDVVLEQEDSHNYKRAILRDGKLDSILLQGSIDYSGIYQYLIKHKIDLSGMEKDVFHLSFADFYGVKENGRYCYQDQA</sequence>
<dbReference type="InterPro" id="IPR050260">
    <property type="entry name" value="FAD-bd_OxRdtase"/>
</dbReference>
<dbReference type="RefSeq" id="WP_101879535.1">
    <property type="nucleotide sequence ID" value="NZ_JAQMLH010000042.1"/>
</dbReference>
<dbReference type="SUPFAM" id="SSF51905">
    <property type="entry name" value="FAD/NAD(P)-binding domain"/>
    <property type="match status" value="1"/>
</dbReference>
<keyword evidence="2" id="KW-0285">Flavoprotein</keyword>
<gene>
    <name evidence="5" type="ORF">CDL18_07035</name>
</gene>
<dbReference type="PRINTS" id="PR00411">
    <property type="entry name" value="PNDRDTASEI"/>
</dbReference>
<dbReference type="Proteomes" id="UP000234849">
    <property type="component" value="Unassembled WGS sequence"/>
</dbReference>
<evidence type="ECO:0000256" key="3">
    <source>
        <dbReference type="ARBA" id="ARBA00022827"/>
    </source>
</evidence>
<evidence type="ECO:0000313" key="5">
    <source>
        <dbReference type="EMBL" id="PLT55921.1"/>
    </source>
</evidence>
<dbReference type="Pfam" id="PF07992">
    <property type="entry name" value="Pyr_redox_2"/>
    <property type="match status" value="1"/>
</dbReference>
<proteinExistence type="predicted"/>
<comment type="caution">
    <text evidence="5">The sequence shown here is derived from an EMBL/GenBank/DDBJ whole genome shotgun (WGS) entry which is preliminary data.</text>
</comment>
<dbReference type="PRINTS" id="PR00368">
    <property type="entry name" value="FADPNR"/>
</dbReference>
<dbReference type="InterPro" id="IPR036188">
    <property type="entry name" value="FAD/NAD-bd_sf"/>
</dbReference>
<evidence type="ECO:0000313" key="6">
    <source>
        <dbReference type="Proteomes" id="UP000234849"/>
    </source>
</evidence>